<organism evidence="2 3">
    <name type="scientific">Aquitalea palustris</name>
    <dbReference type="NCBI Taxonomy" id="2480983"/>
    <lineage>
        <taxon>Bacteria</taxon>
        <taxon>Pseudomonadati</taxon>
        <taxon>Pseudomonadota</taxon>
        <taxon>Betaproteobacteria</taxon>
        <taxon>Neisseriales</taxon>
        <taxon>Chromobacteriaceae</taxon>
        <taxon>Aquitalea</taxon>
    </lineage>
</organism>
<comment type="caution">
    <text evidence="2">The sequence shown here is derived from an EMBL/GenBank/DDBJ whole genome shotgun (WGS) entry which is preliminary data.</text>
</comment>
<protein>
    <submittedName>
        <fullName evidence="2">Glycosyltransferase</fullName>
    </submittedName>
</protein>
<keyword evidence="3" id="KW-1185">Reference proteome</keyword>
<proteinExistence type="predicted"/>
<dbReference type="InterPro" id="IPR029044">
    <property type="entry name" value="Nucleotide-diphossugar_trans"/>
</dbReference>
<reference evidence="2 3" key="1">
    <citation type="submission" date="2018-10" db="EMBL/GenBank/DDBJ databases">
        <title>Draft genome sequence of Aquitalea MWU14-2217 isolated from a wild cranberry bog in Provincetown, Massachusetts.</title>
        <authorList>
            <person name="Ebadzadsahrai G."/>
            <person name="Soby S."/>
        </authorList>
    </citation>
    <scope>NUCLEOTIDE SEQUENCE [LARGE SCALE GENOMIC DNA]</scope>
    <source>
        <strain evidence="2 3">MWU14-2217</strain>
    </source>
</reference>
<dbReference type="Proteomes" id="UP000274139">
    <property type="component" value="Unassembled WGS sequence"/>
</dbReference>
<dbReference type="RefSeq" id="WP_103522776.1">
    <property type="nucleotide sequence ID" value="NZ_JAIZDC010000011.1"/>
</dbReference>
<keyword evidence="2" id="KW-0808">Transferase</keyword>
<dbReference type="PANTHER" id="PTHR43179:SF7">
    <property type="entry name" value="RHAMNOSYLTRANSFERASE WBBL"/>
    <property type="match status" value="1"/>
</dbReference>
<dbReference type="Gene3D" id="3.40.50.2000">
    <property type="entry name" value="Glycogen Phosphorylase B"/>
    <property type="match status" value="2"/>
</dbReference>
<dbReference type="GO" id="GO:0016740">
    <property type="term" value="F:transferase activity"/>
    <property type="evidence" value="ECO:0007669"/>
    <property type="project" value="UniProtKB-KW"/>
</dbReference>
<evidence type="ECO:0000259" key="1">
    <source>
        <dbReference type="Pfam" id="PF00535"/>
    </source>
</evidence>
<accession>A0A454JP27</accession>
<dbReference type="SUPFAM" id="SSF53756">
    <property type="entry name" value="UDP-Glycosyltransferase/glycogen phosphorylase"/>
    <property type="match status" value="2"/>
</dbReference>
<dbReference type="CDD" id="cd04186">
    <property type="entry name" value="GT_2_like_c"/>
    <property type="match status" value="1"/>
</dbReference>
<dbReference type="OrthoDB" id="9816564at2"/>
<feature type="domain" description="Glycosyltransferase 2-like" evidence="1">
    <location>
        <begin position="992"/>
        <end position="1116"/>
    </location>
</feature>
<sequence length="1626" mass="183197">MSQTMPTSAEQANAPFYIYAPPYRETSGGVRALYHLCHWLNQAGEEAYVVHPESPKGLNTRVLTQEIYQGHREAGREPVVIYPEIIRGNPLQARHVVRYLLNVPGQLSNTPLDKLGWAASDMIYTHGWDIVPEGWSATLLQVPLIDTLVYNAEGCGERHGKLVWLHRYLEKGGVPGEVVADATEISFRGKIRSPRELAELYRKAELFYTYEHTTGCFEALLCGCPVVYLPNPLMLEKPLHSYLGDDGVAWGDSPEAIAHAKATVHKVRERYEAIHQEFLQELQDFITATQGRVRASSYANVAVQLAIGSSGRTERQLPALPVSESKSALPEQRLRVGVLSGDFLDGACMRLRLHDAFSLLSPWIDTAYFPGNSAYGCRREEFDIDTLVEWADAFIIQRGILSERNNDFLNKCFASGKTMIFEADDWLPGMPASHHQFYQFDPYGLLRFWRDKMHLFAAVTASTEPLAARLRALNQNVHLLPNALSLSRYAGLKREAKGADAPITIGFAGTSTHGDDMKVIGQALLNIQQKYAHLVQFVFWGSSPQGLEGAGNVKVVGKSVTYIEYLQELNRLEIDIGIAPLEDTIFNESKSDLKWLEYTAVGAACVLSDVPAYREAKELGLAEVVGNDTASWDAALSRLVDDAERRRQLQVASYDYLLRYATLESQAYRWVELLRQVLPASFLPTLASYHPELQAVVQNQRLQLMWPNAYRAWQSWDKQHQLREIDAEMMAERMLLQWKQQPQFLLLMTVRASEAAQLANTIDALQQQLYKNWKLIVMADWEMPDPIFSENDTLGWLQLDTLEDPQLFTMALNGLLGEVPSDWVLLLPAGTMPAPQLLLRMGDTIHAHPQALAIYTDHDSYTQPECKVLPQLKPDFALDYLRAQDYIGAAVALSYQGLASLGGFEAYPGCAVWNHLLRLAENYGLNVVQHIDEVLMHLPVEPLGVQHEREAARRVALENHLQRLGIAATVANGYVDNTLHVEYQVTGQPLVSVIIPTRDKMEYLQPCVESLFARTDYRHFELLIIDNGSQDPDTFRFYQDLLQDYPQQVRIIDYPHAFNFSAQCNLGVEQARGEYIVLLNNDTEIIQSEWLERMIGIAQRPEVGAVGIRLVYPESGSIQHAGIVLGLPGGVLSVADHVFEKSELDAPGYMNRLLTEQNYSAVTAACLMVSREKYLAVGGFDAEQLTVLFNDVDFCLKLQQQGLLNVFTPYVTMVHHHAKSIGKLTYEPAVALAAAVREQQELAVVLKRWLPQLANDPAYNRHLGFRTKDMAFEPTRDVNWLPRQVGRSKVLGLPIPGGSGEYRVSLPFHALQESGRLDVAMISPEKGAAPLLSVVEMARFNPDALLIHTMLTDGVLYAVKQYRQYLPDLRLVFGLDDLVGALPEKSILNRVWRKTMPDARPRLRAMLKHFDTLVVSTEPLAEACRDMIDDIRVVPNRLARHMWGKVSSLRGQGKKPRVGWVGAQQHQGDLSLIIDVVKQTADEVEWVFMGMCLPEMRPYIAEEHPCVPFLDYPEKMASLNLDLAIAPLEINPFNESKSNLRLLEYGVMGWPVICTDIYPYRTNDAPVCRVPNTTEAWVDAIRSRIQDLESAYREGDALRAWVDRHYWLEDHLDDWQQGLTGAINKK</sequence>
<dbReference type="InterPro" id="IPR001173">
    <property type="entry name" value="Glyco_trans_2-like"/>
</dbReference>
<dbReference type="EMBL" id="RFAR01000001">
    <property type="protein sequence ID" value="RMD02225.1"/>
    <property type="molecule type" value="Genomic_DNA"/>
</dbReference>
<name>A0A454JP27_9NEIS</name>
<dbReference type="Pfam" id="PF00535">
    <property type="entry name" value="Glycos_transf_2"/>
    <property type="match status" value="1"/>
</dbReference>
<evidence type="ECO:0000313" key="2">
    <source>
        <dbReference type="EMBL" id="RMD02225.1"/>
    </source>
</evidence>
<dbReference type="SUPFAM" id="SSF53448">
    <property type="entry name" value="Nucleotide-diphospho-sugar transferases"/>
    <property type="match status" value="2"/>
</dbReference>
<evidence type="ECO:0000313" key="3">
    <source>
        <dbReference type="Proteomes" id="UP000274139"/>
    </source>
</evidence>
<gene>
    <name evidence="2" type="ORF">EAY64_00095</name>
</gene>
<dbReference type="PANTHER" id="PTHR43179">
    <property type="entry name" value="RHAMNOSYLTRANSFERASE WBBL"/>
    <property type="match status" value="1"/>
</dbReference>
<dbReference type="Gene3D" id="3.90.550.10">
    <property type="entry name" value="Spore Coat Polysaccharide Biosynthesis Protein SpsA, Chain A"/>
    <property type="match status" value="1"/>
</dbReference>